<dbReference type="InterPro" id="IPR058660">
    <property type="entry name" value="WHD_DnaB"/>
</dbReference>
<feature type="compositionally biased region" description="Polar residues" evidence="2">
    <location>
        <begin position="393"/>
        <end position="402"/>
    </location>
</feature>
<comment type="caution">
    <text evidence="5">The sequence shown here is derived from an EMBL/GenBank/DDBJ whole genome shotgun (WGS) entry which is preliminary data.</text>
</comment>
<gene>
    <name evidence="5" type="ORF">IAC78_00700</name>
</gene>
<reference evidence="5" key="1">
    <citation type="submission" date="2020-10" db="EMBL/GenBank/DDBJ databases">
        <authorList>
            <person name="Gilroy R."/>
        </authorList>
    </citation>
    <scope>NUCLEOTIDE SEQUENCE</scope>
    <source>
        <strain evidence="5">1748</strain>
    </source>
</reference>
<comment type="similarity">
    <text evidence="1">Belongs to the DnaB/DnaD family.</text>
</comment>
<dbReference type="EMBL" id="JADING010000016">
    <property type="protein sequence ID" value="MBO8413990.1"/>
    <property type="molecule type" value="Genomic_DNA"/>
</dbReference>
<sequence length="422" mass="47627">MCYIKNVIVIDSSSLIIVRDGKHLSSEEQDVLTSLYLPLIKSDGLGLYLCLNSLNGEASYLSGEKLLSLTGFQNDTALSIALHKLEGVGLVITYRYEDNQKISYIVKVLEAYNASKFFSNEILSGGLLGSVGEAEFDKLKMRFLKEDKIPDGYIDVSSNFFDVYDIAVESLRNIKAPTEEKSDIRKAIEGEFSIDDFISEIKELQDDPSVYTSSLSEIKRLSSLYALTPKQAALIASSKAKSDVCHFDINAFEEYSKDVFSYRFEDQKENINSAFGTSDFSNKVFQMEHSAPKEFLMRILKTSYIPDDYLTLINELSSKGNLSHALINCILDYTFEKCQGKLPSEYVKKVASSLKYQNIRTASDAMAFLYQQDLNYAKKKRRKKDYVQDSKGDSNVVSVSETSQKEDENETNDYWSVLGGRM</sequence>
<feature type="region of interest" description="Disordered" evidence="2">
    <location>
        <begin position="385"/>
        <end position="413"/>
    </location>
</feature>
<dbReference type="InterPro" id="IPR006343">
    <property type="entry name" value="DnaB/C_C"/>
</dbReference>
<evidence type="ECO:0000313" key="5">
    <source>
        <dbReference type="EMBL" id="MBO8413990.1"/>
    </source>
</evidence>
<feature type="domain" description="DnaB/C C-terminal" evidence="3">
    <location>
        <begin position="312"/>
        <end position="368"/>
    </location>
</feature>
<evidence type="ECO:0000259" key="3">
    <source>
        <dbReference type="Pfam" id="PF07261"/>
    </source>
</evidence>
<dbReference type="AlphaFoldDB" id="A0A9D9D5V3"/>
<feature type="domain" description="Replicative helicase loading/DNA remodeling protein DnaB N-terminal winged helix" evidence="4">
    <location>
        <begin position="26"/>
        <end position="199"/>
    </location>
</feature>
<evidence type="ECO:0000256" key="1">
    <source>
        <dbReference type="ARBA" id="ARBA00093462"/>
    </source>
</evidence>
<name>A0A9D9D5V3_9BACL</name>
<evidence type="ECO:0000259" key="4">
    <source>
        <dbReference type="Pfam" id="PF25888"/>
    </source>
</evidence>
<proteinExistence type="inferred from homology"/>
<dbReference type="Proteomes" id="UP000823629">
    <property type="component" value="Unassembled WGS sequence"/>
</dbReference>
<organism evidence="5 6">
    <name type="scientific">Candidatus Scatoplasma merdavium</name>
    <dbReference type="NCBI Taxonomy" id="2840932"/>
    <lineage>
        <taxon>Bacteria</taxon>
        <taxon>Bacillati</taxon>
        <taxon>Bacillota</taxon>
        <taxon>Bacilli</taxon>
        <taxon>Bacillales</taxon>
        <taxon>Candidatus Scatoplasma</taxon>
    </lineage>
</organism>
<protein>
    <submittedName>
        <fullName evidence="5">DnaD domain protein</fullName>
    </submittedName>
</protein>
<accession>A0A9D9D5V3</accession>
<evidence type="ECO:0000313" key="6">
    <source>
        <dbReference type="Proteomes" id="UP000823629"/>
    </source>
</evidence>
<dbReference type="Pfam" id="PF25888">
    <property type="entry name" value="WHD_DnaB"/>
    <property type="match status" value="1"/>
</dbReference>
<dbReference type="Pfam" id="PF07261">
    <property type="entry name" value="DnaB_2"/>
    <property type="match status" value="1"/>
</dbReference>
<reference evidence="5" key="2">
    <citation type="journal article" date="2021" name="PeerJ">
        <title>Extensive microbial diversity within the chicken gut microbiome revealed by metagenomics and culture.</title>
        <authorList>
            <person name="Gilroy R."/>
            <person name="Ravi A."/>
            <person name="Getino M."/>
            <person name="Pursley I."/>
            <person name="Horton D.L."/>
            <person name="Alikhan N.F."/>
            <person name="Baker D."/>
            <person name="Gharbi K."/>
            <person name="Hall N."/>
            <person name="Watson M."/>
            <person name="Adriaenssens E.M."/>
            <person name="Foster-Nyarko E."/>
            <person name="Jarju S."/>
            <person name="Secka A."/>
            <person name="Antonio M."/>
            <person name="Oren A."/>
            <person name="Chaudhuri R.R."/>
            <person name="La Ragione R."/>
            <person name="Hildebrand F."/>
            <person name="Pallen M.J."/>
        </authorList>
    </citation>
    <scope>NUCLEOTIDE SEQUENCE</scope>
    <source>
        <strain evidence="5">1748</strain>
    </source>
</reference>
<evidence type="ECO:0000256" key="2">
    <source>
        <dbReference type="SAM" id="MobiDB-lite"/>
    </source>
</evidence>